<dbReference type="CDD" id="cd13704">
    <property type="entry name" value="PBP2_HisK"/>
    <property type="match status" value="1"/>
</dbReference>
<evidence type="ECO:0000256" key="8">
    <source>
        <dbReference type="ARBA" id="ARBA00023026"/>
    </source>
</evidence>
<accession>A0A9D5JRV3</accession>
<comment type="caution">
    <text evidence="14">The sequence shown here is derived from an EMBL/GenBank/DDBJ whole genome shotgun (WGS) entry which is preliminary data.</text>
</comment>
<keyword evidence="10" id="KW-1133">Transmembrane helix</keyword>
<evidence type="ECO:0000313" key="14">
    <source>
        <dbReference type="EMBL" id="MBD3323018.1"/>
    </source>
</evidence>
<gene>
    <name evidence="14" type="ORF">GF339_00445</name>
</gene>
<dbReference type="InterPro" id="IPR005467">
    <property type="entry name" value="His_kinase_dom"/>
</dbReference>
<dbReference type="SUPFAM" id="SSF53850">
    <property type="entry name" value="Periplasmic binding protein-like II"/>
    <property type="match status" value="1"/>
</dbReference>
<dbReference type="InterPro" id="IPR036890">
    <property type="entry name" value="HATPase_C_sf"/>
</dbReference>
<dbReference type="EC" id="2.7.13.3" evidence="2"/>
<dbReference type="SMART" id="SM00065">
    <property type="entry name" value="GAF"/>
    <property type="match status" value="1"/>
</dbReference>
<dbReference type="InterPro" id="IPR029016">
    <property type="entry name" value="GAF-like_dom_sf"/>
</dbReference>
<evidence type="ECO:0000259" key="13">
    <source>
        <dbReference type="PROSITE" id="PS50113"/>
    </source>
</evidence>
<dbReference type="SUPFAM" id="SSF55785">
    <property type="entry name" value="PYP-like sensor domain (PAS domain)"/>
    <property type="match status" value="2"/>
</dbReference>
<dbReference type="AlphaFoldDB" id="A0A9D5JRV3"/>
<feature type="coiled-coil region" evidence="9">
    <location>
        <begin position="752"/>
        <end position="779"/>
    </location>
</feature>
<evidence type="ECO:0000259" key="11">
    <source>
        <dbReference type="PROSITE" id="PS50109"/>
    </source>
</evidence>
<dbReference type="InterPro" id="IPR003018">
    <property type="entry name" value="GAF"/>
</dbReference>
<dbReference type="EMBL" id="WJJP01000012">
    <property type="protein sequence ID" value="MBD3323018.1"/>
    <property type="molecule type" value="Genomic_DNA"/>
</dbReference>
<dbReference type="SMART" id="SM00086">
    <property type="entry name" value="PAC"/>
    <property type="match status" value="1"/>
</dbReference>
<keyword evidence="9" id="KW-0175">Coiled coil</keyword>
<feature type="domain" description="PAC" evidence="13">
    <location>
        <begin position="590"/>
        <end position="642"/>
    </location>
</feature>
<dbReference type="SUPFAM" id="SSF55874">
    <property type="entry name" value="ATPase domain of HSP90 chaperone/DNA topoisomerase II/histidine kinase"/>
    <property type="match status" value="1"/>
</dbReference>
<evidence type="ECO:0000259" key="12">
    <source>
        <dbReference type="PROSITE" id="PS50112"/>
    </source>
</evidence>
<keyword evidence="8" id="KW-0843">Virulence</keyword>
<evidence type="ECO:0000256" key="4">
    <source>
        <dbReference type="ARBA" id="ARBA00022679"/>
    </source>
</evidence>
<keyword evidence="3" id="KW-0597">Phosphoprotein</keyword>
<dbReference type="SMART" id="SM00062">
    <property type="entry name" value="PBPb"/>
    <property type="match status" value="1"/>
</dbReference>
<dbReference type="Gene3D" id="3.40.190.10">
    <property type="entry name" value="Periplasmic binding protein-like II"/>
    <property type="match status" value="2"/>
</dbReference>
<dbReference type="PROSITE" id="PS50109">
    <property type="entry name" value="HIS_KIN"/>
    <property type="match status" value="1"/>
</dbReference>
<evidence type="ECO:0000256" key="7">
    <source>
        <dbReference type="ARBA" id="ARBA00022840"/>
    </source>
</evidence>
<keyword evidence="5" id="KW-0547">Nucleotide-binding</keyword>
<keyword evidence="6" id="KW-0418">Kinase</keyword>
<dbReference type="GO" id="GO:0004673">
    <property type="term" value="F:protein histidine kinase activity"/>
    <property type="evidence" value="ECO:0007669"/>
    <property type="project" value="UniProtKB-EC"/>
</dbReference>
<evidence type="ECO:0000256" key="1">
    <source>
        <dbReference type="ARBA" id="ARBA00000085"/>
    </source>
</evidence>
<keyword evidence="10" id="KW-0472">Membrane</keyword>
<dbReference type="Pfam" id="PF13188">
    <property type="entry name" value="PAS_8"/>
    <property type="match status" value="1"/>
</dbReference>
<dbReference type="Pfam" id="PF02518">
    <property type="entry name" value="HATPase_c"/>
    <property type="match status" value="1"/>
</dbReference>
<evidence type="ECO:0000256" key="6">
    <source>
        <dbReference type="ARBA" id="ARBA00022777"/>
    </source>
</evidence>
<dbReference type="InterPro" id="IPR001638">
    <property type="entry name" value="Solute-binding_3/MltF_N"/>
</dbReference>
<evidence type="ECO:0000256" key="9">
    <source>
        <dbReference type="SAM" id="Coils"/>
    </source>
</evidence>
<dbReference type="InterPro" id="IPR003594">
    <property type="entry name" value="HATPase_dom"/>
</dbReference>
<dbReference type="InterPro" id="IPR011495">
    <property type="entry name" value="Sig_transdc_His_kin_sub2_dim/P"/>
</dbReference>
<dbReference type="CDD" id="cd00130">
    <property type="entry name" value="PAS"/>
    <property type="match status" value="1"/>
</dbReference>
<dbReference type="GO" id="GO:0005524">
    <property type="term" value="F:ATP binding"/>
    <property type="evidence" value="ECO:0007669"/>
    <property type="project" value="UniProtKB-KW"/>
</dbReference>
<feature type="transmembrane region" description="Helical" evidence="10">
    <location>
        <begin position="276"/>
        <end position="301"/>
    </location>
</feature>
<protein>
    <recommendedName>
        <fullName evidence="2">histidine kinase</fullName>
        <ecNumber evidence="2">2.7.13.3</ecNumber>
    </recommendedName>
</protein>
<dbReference type="InterPro" id="IPR001610">
    <property type="entry name" value="PAC"/>
</dbReference>
<dbReference type="Gene3D" id="3.30.565.10">
    <property type="entry name" value="Histidine kinase-like ATPase, C-terminal domain"/>
    <property type="match status" value="1"/>
</dbReference>
<dbReference type="InterPro" id="IPR035965">
    <property type="entry name" value="PAS-like_dom_sf"/>
</dbReference>
<reference evidence="14" key="1">
    <citation type="submission" date="2019-11" db="EMBL/GenBank/DDBJ databases">
        <title>Microbial mats filling the niche in hypersaline microbial mats.</title>
        <authorList>
            <person name="Wong H.L."/>
            <person name="Macleod F.I."/>
            <person name="White R.A. III"/>
            <person name="Burns B.P."/>
        </authorList>
    </citation>
    <scope>NUCLEOTIDE SEQUENCE</scope>
    <source>
        <strain evidence="14">Rbin_158</strain>
    </source>
</reference>
<dbReference type="InterPro" id="IPR000014">
    <property type="entry name" value="PAS"/>
</dbReference>
<dbReference type="Pfam" id="PF13185">
    <property type="entry name" value="GAF_2"/>
    <property type="match status" value="1"/>
</dbReference>
<keyword evidence="4" id="KW-0808">Transferase</keyword>
<dbReference type="SMART" id="SM00387">
    <property type="entry name" value="HATPase_c"/>
    <property type="match status" value="1"/>
</dbReference>
<dbReference type="Pfam" id="PF07568">
    <property type="entry name" value="HisKA_2"/>
    <property type="match status" value="1"/>
</dbReference>
<sequence length="978" mass="110264">MKRQRYAAFAVSTMTISLIIQTAVLLAGILLLSPFSGYAQAPDSAPPIQFTGDAHWEPYQFLNAAGEPAGFSVDLVKALCREMQLACDIQLDPNWTHAQQSVSIGTKDAILGFAQTPERAAAFDFSRPILTLNSVIAVRTDTATIHSVEDLYGMSVAIVRGTPEFRGFRENIRFHAIPVDSEDKGLQKLVDRQVMACISDEWAIRYAAQYHDIDDIKIVGEPRWEKPYVIGVKKGNVPLLEALNAGLDRLEEQGILNQLRTKWFGTEIRYHQFPDWVWWVIVLSIAAVILMGISAGILIAFNRKLREEVHHRTQSLEAANADLQHEIEKRQWTEQQLRRTNRALRVLSECNQVLVRTTEELELLQKICRIIVDIGNYRLAWVGFAEETPEKRVRPVAQAGFEEGYLGTLVITWDETERGCGPTGTAIRTGTPTICQNMLTDPSYAPWRKGAVDRGYASSIALPLQAEGHILGALNLYAAEPDAFDAEEVRLLTELADDLAYGISALRTQAERRRVEAQLRFQAQLLKSVRESVIATDLEGHIIYWGKGAEVLYGYTAEEVMGKLVTLIVVPQDEEEEKARIQQVQEQGAWSGQYLQRRKDGTTFWSDTSIFLALDEHGEPSGMIGIDRDITERKRIQEALRDSEHKYRTLFQSMNESVVLHEVVYDNAGNAVDYRIVEANPAFEQITGVAGTQAVGNLATQVYGTPDAPYLETYARVAATKEPTLFETYFPPMEKHFLISVFSIEPGMFVTVAQDITTLKQAEEQIKASLEEKTLLLREIQHRTRNNMNVILALLNLQAMSSDDEYLFRLFNKIENRIKTMAQAHEKLYESDLTTVNLEEYAIDLAYTALADFQITPDRVALQLDMSPVLISIDNAVPCGLLLNELLTNALTHAFPDHQRGTVSISLHKTEDDQIDLWVKDNGIGLPDDFDYRQASSLGFRLITQIAQYQLRGTLDIQRNQGTAVHVRFKEPYYKKRI</sequence>
<dbReference type="Pfam" id="PF13426">
    <property type="entry name" value="PAS_9"/>
    <property type="match status" value="1"/>
</dbReference>
<name>A0A9D5JRV3_9BACT</name>
<keyword evidence="10" id="KW-0812">Transmembrane</keyword>
<keyword evidence="7" id="KW-0067">ATP-binding</keyword>
<proteinExistence type="predicted"/>
<dbReference type="SUPFAM" id="SSF55781">
    <property type="entry name" value="GAF domain-like"/>
    <property type="match status" value="1"/>
</dbReference>
<evidence type="ECO:0000256" key="10">
    <source>
        <dbReference type="SAM" id="Phobius"/>
    </source>
</evidence>
<dbReference type="InterPro" id="IPR000700">
    <property type="entry name" value="PAS-assoc_C"/>
</dbReference>
<dbReference type="PANTHER" id="PTHR41523:SF8">
    <property type="entry name" value="ETHYLENE RESPONSE SENSOR PROTEIN"/>
    <property type="match status" value="1"/>
</dbReference>
<evidence type="ECO:0000256" key="3">
    <source>
        <dbReference type="ARBA" id="ARBA00022553"/>
    </source>
</evidence>
<evidence type="ECO:0000256" key="5">
    <source>
        <dbReference type="ARBA" id="ARBA00022741"/>
    </source>
</evidence>
<dbReference type="PROSITE" id="PS50112">
    <property type="entry name" value="PAS"/>
    <property type="match status" value="1"/>
</dbReference>
<dbReference type="Gene3D" id="3.30.450.20">
    <property type="entry name" value="PAS domain"/>
    <property type="match status" value="3"/>
</dbReference>
<feature type="domain" description="PAS" evidence="12">
    <location>
        <begin position="518"/>
        <end position="588"/>
    </location>
</feature>
<dbReference type="SMART" id="SM00091">
    <property type="entry name" value="PAS"/>
    <property type="match status" value="2"/>
</dbReference>
<organism evidence="14 15">
    <name type="scientific">candidate division KSB3 bacterium</name>
    <dbReference type="NCBI Taxonomy" id="2044937"/>
    <lineage>
        <taxon>Bacteria</taxon>
        <taxon>candidate division KSB3</taxon>
    </lineage>
</organism>
<dbReference type="PROSITE" id="PS50113">
    <property type="entry name" value="PAC"/>
    <property type="match status" value="1"/>
</dbReference>
<dbReference type="Pfam" id="PF00497">
    <property type="entry name" value="SBP_bac_3"/>
    <property type="match status" value="1"/>
</dbReference>
<evidence type="ECO:0000313" key="15">
    <source>
        <dbReference type="Proteomes" id="UP000649604"/>
    </source>
</evidence>
<dbReference type="PANTHER" id="PTHR41523">
    <property type="entry name" value="TWO-COMPONENT SYSTEM SENSOR PROTEIN"/>
    <property type="match status" value="1"/>
</dbReference>
<dbReference type="NCBIfam" id="TIGR00229">
    <property type="entry name" value="sensory_box"/>
    <property type="match status" value="2"/>
</dbReference>
<evidence type="ECO:0000256" key="2">
    <source>
        <dbReference type="ARBA" id="ARBA00012438"/>
    </source>
</evidence>
<dbReference type="Proteomes" id="UP000649604">
    <property type="component" value="Unassembled WGS sequence"/>
</dbReference>
<comment type="catalytic activity">
    <reaction evidence="1">
        <text>ATP + protein L-histidine = ADP + protein N-phospho-L-histidine.</text>
        <dbReference type="EC" id="2.7.13.3"/>
    </reaction>
</comment>
<feature type="domain" description="Histidine kinase" evidence="11">
    <location>
        <begin position="779"/>
        <end position="975"/>
    </location>
</feature>
<dbReference type="Gene3D" id="3.30.450.40">
    <property type="match status" value="1"/>
</dbReference>